<gene>
    <name evidence="1" type="ORF">LSTR_LSTR001845</name>
</gene>
<dbReference type="AlphaFoldDB" id="A0A482WGS7"/>
<dbReference type="InParanoid" id="A0A482WGS7"/>
<comment type="caution">
    <text evidence="1">The sequence shown here is derived from an EMBL/GenBank/DDBJ whole genome shotgun (WGS) entry which is preliminary data.</text>
</comment>
<accession>A0A482WGS7</accession>
<protein>
    <submittedName>
        <fullName evidence="1">Uncharacterized protein</fullName>
    </submittedName>
</protein>
<evidence type="ECO:0000313" key="1">
    <source>
        <dbReference type="EMBL" id="RZF32381.1"/>
    </source>
</evidence>
<feature type="non-terminal residue" evidence="1">
    <location>
        <position position="108"/>
    </location>
</feature>
<dbReference type="EMBL" id="QKKF02037264">
    <property type="protein sequence ID" value="RZF32381.1"/>
    <property type="molecule type" value="Genomic_DNA"/>
</dbReference>
<evidence type="ECO:0000313" key="2">
    <source>
        <dbReference type="Proteomes" id="UP000291343"/>
    </source>
</evidence>
<reference evidence="1 2" key="1">
    <citation type="journal article" date="2017" name="Gigascience">
        <title>Genome sequence of the small brown planthopper, Laodelphax striatellus.</title>
        <authorList>
            <person name="Zhu J."/>
            <person name="Jiang F."/>
            <person name="Wang X."/>
            <person name="Yang P."/>
            <person name="Bao Y."/>
            <person name="Zhao W."/>
            <person name="Wang W."/>
            <person name="Lu H."/>
            <person name="Wang Q."/>
            <person name="Cui N."/>
            <person name="Li J."/>
            <person name="Chen X."/>
            <person name="Luo L."/>
            <person name="Yu J."/>
            <person name="Kang L."/>
            <person name="Cui F."/>
        </authorList>
    </citation>
    <scope>NUCLEOTIDE SEQUENCE [LARGE SCALE GENOMIC DNA]</scope>
    <source>
        <strain evidence="1">Lst14</strain>
    </source>
</reference>
<name>A0A482WGS7_LAOST</name>
<sequence>MEKIKRGDKIRTHRIVCKTSAVVFVFARGETGLLMLATRMLKDKPCYRMIGLKILVNIGKSHTRGLRNCNQEAVLCHIIVIFSGFGSSCLFETRIWFLGIHRAFFHHL</sequence>
<proteinExistence type="predicted"/>
<keyword evidence="2" id="KW-1185">Reference proteome</keyword>
<dbReference type="Proteomes" id="UP000291343">
    <property type="component" value="Unassembled WGS sequence"/>
</dbReference>
<organism evidence="1 2">
    <name type="scientific">Laodelphax striatellus</name>
    <name type="common">Small brown planthopper</name>
    <name type="synonym">Delphax striatella</name>
    <dbReference type="NCBI Taxonomy" id="195883"/>
    <lineage>
        <taxon>Eukaryota</taxon>
        <taxon>Metazoa</taxon>
        <taxon>Ecdysozoa</taxon>
        <taxon>Arthropoda</taxon>
        <taxon>Hexapoda</taxon>
        <taxon>Insecta</taxon>
        <taxon>Pterygota</taxon>
        <taxon>Neoptera</taxon>
        <taxon>Paraneoptera</taxon>
        <taxon>Hemiptera</taxon>
        <taxon>Auchenorrhyncha</taxon>
        <taxon>Fulgoroidea</taxon>
        <taxon>Delphacidae</taxon>
        <taxon>Criomorphinae</taxon>
        <taxon>Laodelphax</taxon>
    </lineage>
</organism>